<organism evidence="1">
    <name type="scientific">marine sediment metagenome</name>
    <dbReference type="NCBI Taxonomy" id="412755"/>
    <lineage>
        <taxon>unclassified sequences</taxon>
        <taxon>metagenomes</taxon>
        <taxon>ecological metagenomes</taxon>
    </lineage>
</organism>
<dbReference type="AlphaFoldDB" id="X0V900"/>
<dbReference type="EMBL" id="BARS01038967">
    <property type="protein sequence ID" value="GAG14634.1"/>
    <property type="molecule type" value="Genomic_DNA"/>
</dbReference>
<evidence type="ECO:0000313" key="1">
    <source>
        <dbReference type="EMBL" id="GAG14634.1"/>
    </source>
</evidence>
<proteinExistence type="predicted"/>
<name>X0V900_9ZZZZ</name>
<protein>
    <submittedName>
        <fullName evidence="1">Uncharacterized protein</fullName>
    </submittedName>
</protein>
<accession>X0V900</accession>
<gene>
    <name evidence="1" type="ORF">S01H1_59572</name>
</gene>
<comment type="caution">
    <text evidence="1">The sequence shown here is derived from an EMBL/GenBank/DDBJ whole genome shotgun (WGS) entry which is preliminary data.</text>
</comment>
<feature type="non-terminal residue" evidence="1">
    <location>
        <position position="1"/>
    </location>
</feature>
<reference evidence="1" key="1">
    <citation type="journal article" date="2014" name="Front. Microbiol.">
        <title>High frequency of phylogenetically diverse reductive dehalogenase-homologous genes in deep subseafloor sedimentary metagenomes.</title>
        <authorList>
            <person name="Kawai M."/>
            <person name="Futagami T."/>
            <person name="Toyoda A."/>
            <person name="Takaki Y."/>
            <person name="Nishi S."/>
            <person name="Hori S."/>
            <person name="Arai W."/>
            <person name="Tsubouchi T."/>
            <person name="Morono Y."/>
            <person name="Uchiyama I."/>
            <person name="Ito T."/>
            <person name="Fujiyama A."/>
            <person name="Inagaki F."/>
            <person name="Takami H."/>
        </authorList>
    </citation>
    <scope>NUCLEOTIDE SEQUENCE</scope>
    <source>
        <strain evidence="1">Expedition CK06-06</strain>
    </source>
</reference>
<sequence>SEIKKLRQVYWGKLNEVFIDELKESIADVW</sequence>